<keyword evidence="2" id="KW-0653">Protein transport</keyword>
<dbReference type="InterPro" id="IPR038407">
    <property type="entry name" value="v-SNARE_N_sf"/>
</dbReference>
<proteinExistence type="inferred from homology"/>
<evidence type="ECO:0000313" key="4">
    <source>
        <dbReference type="EMBL" id="KAH0881033.1"/>
    </source>
</evidence>
<name>A0ABQ7ZLX2_BRANA</name>
<protein>
    <recommendedName>
        <fullName evidence="3">Vesicle transport v-SNARE N-terminal domain-containing protein</fullName>
    </recommendedName>
</protein>
<dbReference type="EMBL" id="JAGKQM010000015">
    <property type="protein sequence ID" value="KAH0881033.1"/>
    <property type="molecule type" value="Genomic_DNA"/>
</dbReference>
<keyword evidence="5" id="KW-1185">Reference proteome</keyword>
<dbReference type="Pfam" id="PF05008">
    <property type="entry name" value="V-SNARE"/>
    <property type="match status" value="1"/>
</dbReference>
<evidence type="ECO:0000256" key="1">
    <source>
        <dbReference type="ARBA" id="ARBA00006108"/>
    </source>
</evidence>
<evidence type="ECO:0000259" key="3">
    <source>
        <dbReference type="Pfam" id="PF05008"/>
    </source>
</evidence>
<sequence length="190" mass="22043">MRRFSPTEKRRRISLLRLSLAWKKMMLEAISLQQSANLVCLSKLREYKSDLNQLKKDFKRVSSPDANQSTREDLMEPGMADVHAVSGDHGERFAMSMEMLDQSSNIIRESRRLMLETEMFTKLFSVDRISCFHFSQSTLLQGSINMHRLNTIKHFLKEGATYKISCFEVARSNTHFKLADSSVLIRLFTI</sequence>
<gene>
    <name evidence="4" type="ORF">HID58_068427</name>
</gene>
<evidence type="ECO:0000256" key="2">
    <source>
        <dbReference type="ARBA" id="ARBA00022927"/>
    </source>
</evidence>
<comment type="similarity">
    <text evidence="1">Belongs to the VTI1 family.</text>
</comment>
<feature type="domain" description="Vesicle transport v-SNARE N-terminal" evidence="3">
    <location>
        <begin position="23"/>
        <end position="61"/>
    </location>
</feature>
<dbReference type="InterPro" id="IPR007705">
    <property type="entry name" value="Vesicle_trsprt_v-SNARE_N"/>
</dbReference>
<dbReference type="InterPro" id="IPR010989">
    <property type="entry name" value="SNARE"/>
</dbReference>
<comment type="caution">
    <text evidence="4">The sequence shown here is derived from an EMBL/GenBank/DDBJ whole genome shotgun (WGS) entry which is preliminary data.</text>
</comment>
<reference evidence="4 5" key="1">
    <citation type="submission" date="2021-05" db="EMBL/GenBank/DDBJ databases">
        <title>Genome Assembly of Synthetic Allotetraploid Brassica napus Reveals Homoeologous Exchanges between Subgenomes.</title>
        <authorList>
            <person name="Davis J.T."/>
        </authorList>
    </citation>
    <scope>NUCLEOTIDE SEQUENCE [LARGE SCALE GENOMIC DNA]</scope>
    <source>
        <strain evidence="5">cv. Da-Ae</strain>
        <tissue evidence="4">Seedling</tissue>
    </source>
</reference>
<keyword evidence="2" id="KW-0813">Transport</keyword>
<dbReference type="Gene3D" id="1.20.58.400">
    <property type="entry name" value="t-snare proteins"/>
    <property type="match status" value="1"/>
</dbReference>
<evidence type="ECO:0000313" key="5">
    <source>
        <dbReference type="Proteomes" id="UP000824890"/>
    </source>
</evidence>
<organism evidence="4 5">
    <name type="scientific">Brassica napus</name>
    <name type="common">Rape</name>
    <dbReference type="NCBI Taxonomy" id="3708"/>
    <lineage>
        <taxon>Eukaryota</taxon>
        <taxon>Viridiplantae</taxon>
        <taxon>Streptophyta</taxon>
        <taxon>Embryophyta</taxon>
        <taxon>Tracheophyta</taxon>
        <taxon>Spermatophyta</taxon>
        <taxon>Magnoliopsida</taxon>
        <taxon>eudicotyledons</taxon>
        <taxon>Gunneridae</taxon>
        <taxon>Pentapetalae</taxon>
        <taxon>rosids</taxon>
        <taxon>malvids</taxon>
        <taxon>Brassicales</taxon>
        <taxon>Brassicaceae</taxon>
        <taxon>Brassiceae</taxon>
        <taxon>Brassica</taxon>
    </lineage>
</organism>
<accession>A0ABQ7ZLX2</accession>
<dbReference type="SUPFAM" id="SSF47661">
    <property type="entry name" value="t-snare proteins"/>
    <property type="match status" value="1"/>
</dbReference>
<dbReference type="Proteomes" id="UP000824890">
    <property type="component" value="Unassembled WGS sequence"/>
</dbReference>